<reference evidence="2 3" key="1">
    <citation type="submission" date="2023-03" db="EMBL/GenBank/DDBJ databases">
        <title>Genome insight into feeding habits of ladybird beetles.</title>
        <authorList>
            <person name="Li H.-S."/>
            <person name="Huang Y.-H."/>
            <person name="Pang H."/>
        </authorList>
    </citation>
    <scope>NUCLEOTIDE SEQUENCE [LARGE SCALE GENOMIC DNA]</scope>
    <source>
        <strain evidence="2">SYSU_2023b</strain>
        <tissue evidence="2">Whole body</tissue>
    </source>
</reference>
<feature type="signal peptide" evidence="1">
    <location>
        <begin position="1"/>
        <end position="23"/>
    </location>
</feature>
<name>A0AAW1UT95_9CUCU</name>
<organism evidence="2 3">
    <name type="scientific">Henosepilachna vigintioctopunctata</name>
    <dbReference type="NCBI Taxonomy" id="420089"/>
    <lineage>
        <taxon>Eukaryota</taxon>
        <taxon>Metazoa</taxon>
        <taxon>Ecdysozoa</taxon>
        <taxon>Arthropoda</taxon>
        <taxon>Hexapoda</taxon>
        <taxon>Insecta</taxon>
        <taxon>Pterygota</taxon>
        <taxon>Neoptera</taxon>
        <taxon>Endopterygota</taxon>
        <taxon>Coleoptera</taxon>
        <taxon>Polyphaga</taxon>
        <taxon>Cucujiformia</taxon>
        <taxon>Coccinelloidea</taxon>
        <taxon>Coccinellidae</taxon>
        <taxon>Epilachninae</taxon>
        <taxon>Epilachnini</taxon>
        <taxon>Henosepilachna</taxon>
    </lineage>
</organism>
<keyword evidence="3" id="KW-1185">Reference proteome</keyword>
<proteinExistence type="predicted"/>
<accession>A0AAW1UT95</accession>
<evidence type="ECO:0000256" key="1">
    <source>
        <dbReference type="SAM" id="SignalP"/>
    </source>
</evidence>
<keyword evidence="1" id="KW-0732">Signal</keyword>
<gene>
    <name evidence="2" type="ORF">WA026_001906</name>
</gene>
<evidence type="ECO:0000313" key="2">
    <source>
        <dbReference type="EMBL" id="KAK9883717.1"/>
    </source>
</evidence>
<evidence type="ECO:0000313" key="3">
    <source>
        <dbReference type="Proteomes" id="UP001431783"/>
    </source>
</evidence>
<sequence length="104" mass="12016">MSSELVKMQRFLVLCLLIAVTAAKPSHFTDNQVSPDAEKGDFMDPGLLRALERYDALRRLASDYENANILNQNPLEPLFRNTEMKRQGRSYRPCYFNPISCFKK</sequence>
<dbReference type="Proteomes" id="UP001431783">
    <property type="component" value="Unassembled WGS sequence"/>
</dbReference>
<dbReference type="EMBL" id="JARQZJ010000091">
    <property type="protein sequence ID" value="KAK9883717.1"/>
    <property type="molecule type" value="Genomic_DNA"/>
</dbReference>
<dbReference type="AlphaFoldDB" id="A0AAW1UT95"/>
<comment type="caution">
    <text evidence="2">The sequence shown here is derived from an EMBL/GenBank/DDBJ whole genome shotgun (WGS) entry which is preliminary data.</text>
</comment>
<feature type="chain" id="PRO_5043867280" evidence="1">
    <location>
        <begin position="24"/>
        <end position="104"/>
    </location>
</feature>
<protein>
    <submittedName>
        <fullName evidence="2">Uncharacterized protein</fullName>
    </submittedName>
</protein>